<comment type="cofactor">
    <cofactor evidence="1">
        <name>FAD</name>
        <dbReference type="ChEBI" id="CHEBI:57692"/>
    </cofactor>
</comment>
<dbReference type="InterPro" id="IPR050641">
    <property type="entry name" value="RIFMO-like"/>
</dbReference>
<keyword evidence="7" id="KW-1185">Reference proteome</keyword>
<evidence type="ECO:0000259" key="5">
    <source>
        <dbReference type="Pfam" id="PF01494"/>
    </source>
</evidence>
<dbReference type="Proteomes" id="UP001499843">
    <property type="component" value="Unassembled WGS sequence"/>
</dbReference>
<dbReference type="PRINTS" id="PR00420">
    <property type="entry name" value="RNGMNOXGNASE"/>
</dbReference>
<dbReference type="Pfam" id="PF01494">
    <property type="entry name" value="FAD_binding_3"/>
    <property type="match status" value="1"/>
</dbReference>
<comment type="caution">
    <text evidence="6">The sequence shown here is derived from an EMBL/GenBank/DDBJ whole genome shotgun (WGS) entry which is preliminary data.</text>
</comment>
<dbReference type="Gene3D" id="3.30.70.2450">
    <property type="match status" value="1"/>
</dbReference>
<dbReference type="PANTHER" id="PTHR43004">
    <property type="entry name" value="TRK SYSTEM POTASSIUM UPTAKE PROTEIN"/>
    <property type="match status" value="1"/>
</dbReference>
<gene>
    <name evidence="6" type="ORF">GCM10009850_031730</name>
</gene>
<reference evidence="6 7" key="1">
    <citation type="journal article" date="2019" name="Int. J. Syst. Evol. Microbiol.">
        <title>The Global Catalogue of Microorganisms (GCM) 10K type strain sequencing project: providing services to taxonomists for standard genome sequencing and annotation.</title>
        <authorList>
            <consortium name="The Broad Institute Genomics Platform"/>
            <consortium name="The Broad Institute Genome Sequencing Center for Infectious Disease"/>
            <person name="Wu L."/>
            <person name="Ma J."/>
        </authorList>
    </citation>
    <scope>NUCLEOTIDE SEQUENCE [LARGE SCALE GENOMIC DNA]</scope>
    <source>
        <strain evidence="6 7">JCM 16114</strain>
    </source>
</reference>
<evidence type="ECO:0000256" key="2">
    <source>
        <dbReference type="ARBA" id="ARBA00022630"/>
    </source>
</evidence>
<organism evidence="6 7">
    <name type="scientific">Nonomuraea monospora</name>
    <dbReference type="NCBI Taxonomy" id="568818"/>
    <lineage>
        <taxon>Bacteria</taxon>
        <taxon>Bacillati</taxon>
        <taxon>Actinomycetota</taxon>
        <taxon>Actinomycetes</taxon>
        <taxon>Streptosporangiales</taxon>
        <taxon>Streptosporangiaceae</taxon>
        <taxon>Nonomuraea</taxon>
    </lineage>
</organism>
<keyword evidence="2" id="KW-0285">Flavoprotein</keyword>
<dbReference type="InterPro" id="IPR036188">
    <property type="entry name" value="FAD/NAD-bd_sf"/>
</dbReference>
<dbReference type="InterPro" id="IPR002938">
    <property type="entry name" value="FAD-bd"/>
</dbReference>
<dbReference type="EMBL" id="BAAAQX010000007">
    <property type="protein sequence ID" value="GAA2207715.1"/>
    <property type="molecule type" value="Genomic_DNA"/>
</dbReference>
<feature type="domain" description="FAD-binding" evidence="5">
    <location>
        <begin position="3"/>
        <end position="332"/>
    </location>
</feature>
<sequence>MNAEVLIVGAGPAGLTAAVVLAQRGRTVVIVDAQPEGANTSRAAVVHSRTLEVLEPYGVAGKMAAHGVHTPVFTIRDRDKVLVPVPFDGLPTAYPYTLMISQADTEAYLLARLEELGGKVIRPARVTTVEQDADGVTAVLDDGERIRAAYVIGADGLHSTVRQSAGIGFTGGTYAESFVLADVRLTGGVPRNEVILYFSPAGLVVVAPLPGGLHRIVATVDEAPKEPGIPFVQHLLDTRGPEAEPARVEELVWSSRFRVHHRIADTYRQGRVLLAGDAAHVHSPAGGQGMNLGIDDAVHLGEALARVLGGEPGDLLDAYAATRRPQAEQVVALAGRLTALATAASGRRVLRNLALALAGRIPAVRKRLAWQLSGLNRRQPMASVARTPSSTSGVDSTGSADSDSRANAC</sequence>
<dbReference type="Gene3D" id="3.50.50.60">
    <property type="entry name" value="FAD/NAD(P)-binding domain"/>
    <property type="match status" value="1"/>
</dbReference>
<evidence type="ECO:0000256" key="1">
    <source>
        <dbReference type="ARBA" id="ARBA00001974"/>
    </source>
</evidence>
<dbReference type="SUPFAM" id="SSF51905">
    <property type="entry name" value="FAD/NAD(P)-binding domain"/>
    <property type="match status" value="1"/>
</dbReference>
<protein>
    <submittedName>
        <fullName evidence="6">NAD(P)/FAD-dependent oxidoreductase</fullName>
    </submittedName>
</protein>
<name>A0ABN3CED5_9ACTN</name>
<evidence type="ECO:0000256" key="4">
    <source>
        <dbReference type="SAM" id="MobiDB-lite"/>
    </source>
</evidence>
<accession>A0ABN3CED5</accession>
<dbReference type="PANTHER" id="PTHR43004:SF19">
    <property type="entry name" value="BINDING MONOOXYGENASE, PUTATIVE (JCVI)-RELATED"/>
    <property type="match status" value="1"/>
</dbReference>
<evidence type="ECO:0000313" key="7">
    <source>
        <dbReference type="Proteomes" id="UP001499843"/>
    </source>
</evidence>
<dbReference type="RefSeq" id="WP_344475181.1">
    <property type="nucleotide sequence ID" value="NZ_BAAAQX010000007.1"/>
</dbReference>
<feature type="compositionally biased region" description="Polar residues" evidence="4">
    <location>
        <begin position="386"/>
        <end position="401"/>
    </location>
</feature>
<feature type="region of interest" description="Disordered" evidence="4">
    <location>
        <begin position="379"/>
        <end position="409"/>
    </location>
</feature>
<keyword evidence="3" id="KW-0274">FAD</keyword>
<evidence type="ECO:0000313" key="6">
    <source>
        <dbReference type="EMBL" id="GAA2207715.1"/>
    </source>
</evidence>
<proteinExistence type="predicted"/>
<evidence type="ECO:0000256" key="3">
    <source>
        <dbReference type="ARBA" id="ARBA00022827"/>
    </source>
</evidence>